<dbReference type="eggNOG" id="COG2002">
    <property type="taxonomic scope" value="Bacteria"/>
</dbReference>
<name>V6MB31_9BACL</name>
<dbReference type="GO" id="GO:0003677">
    <property type="term" value="F:DNA binding"/>
    <property type="evidence" value="ECO:0007669"/>
    <property type="project" value="UniProtKB-UniRule"/>
</dbReference>
<dbReference type="PROSITE" id="PS51740">
    <property type="entry name" value="SPOVT_ABRB"/>
    <property type="match status" value="1"/>
</dbReference>
<accession>V6MB31</accession>
<dbReference type="Gene3D" id="2.10.260.10">
    <property type="match status" value="1"/>
</dbReference>
<dbReference type="RefSeq" id="WP_023555144.1">
    <property type="nucleotide sequence ID" value="NZ_KI629787.1"/>
</dbReference>
<organism evidence="3 4">
    <name type="scientific">Brevibacillus panacihumi W25</name>
    <dbReference type="NCBI Taxonomy" id="1408254"/>
    <lineage>
        <taxon>Bacteria</taxon>
        <taxon>Bacillati</taxon>
        <taxon>Bacillota</taxon>
        <taxon>Bacilli</taxon>
        <taxon>Bacillales</taxon>
        <taxon>Paenibacillaceae</taxon>
        <taxon>Brevibacillus</taxon>
    </lineage>
</organism>
<dbReference type="HOGENOM" id="CLU_158484_0_1_9"/>
<evidence type="ECO:0000259" key="2">
    <source>
        <dbReference type="PROSITE" id="PS51740"/>
    </source>
</evidence>
<dbReference type="NCBIfam" id="TIGR01439">
    <property type="entry name" value="lp_hng_hel_AbrB"/>
    <property type="match status" value="1"/>
</dbReference>
<evidence type="ECO:0000256" key="1">
    <source>
        <dbReference type="PROSITE-ProRule" id="PRU01076"/>
    </source>
</evidence>
<protein>
    <submittedName>
        <fullName evidence="3">AbrB family transcriptional regulator</fullName>
    </submittedName>
</protein>
<comment type="caution">
    <text evidence="3">The sequence shown here is derived from an EMBL/GenBank/DDBJ whole genome shotgun (WGS) entry which is preliminary data.</text>
</comment>
<dbReference type="SUPFAM" id="SSF89447">
    <property type="entry name" value="AbrB/MazE/MraZ-like"/>
    <property type="match status" value="1"/>
</dbReference>
<sequence length="84" mass="9279">MNSIGVVRHVDELGRVVIPAEVRQVLDIKIKDPLEIFIDKDKEIIILGKYAAGCVFCDTVTSNRFKGKLVCSDCSSSARNHSDT</sequence>
<dbReference type="Proteomes" id="UP000017973">
    <property type="component" value="Unassembled WGS sequence"/>
</dbReference>
<dbReference type="InterPro" id="IPR037914">
    <property type="entry name" value="SpoVT-AbrB_sf"/>
</dbReference>
<dbReference type="InterPro" id="IPR007159">
    <property type="entry name" value="SpoVT-AbrB_dom"/>
</dbReference>
<gene>
    <name evidence="3" type="ORF">T458_05440</name>
</gene>
<evidence type="ECO:0000313" key="3">
    <source>
        <dbReference type="EMBL" id="EST55749.1"/>
    </source>
</evidence>
<dbReference type="Pfam" id="PF04014">
    <property type="entry name" value="MazE_antitoxin"/>
    <property type="match status" value="1"/>
</dbReference>
<dbReference type="OrthoDB" id="9782993at2"/>
<dbReference type="PANTHER" id="PTHR36432:SF4">
    <property type="entry name" value="TRANSITION STATE REGULATOR ABH-RELATED"/>
    <property type="match status" value="1"/>
</dbReference>
<dbReference type="PANTHER" id="PTHR36432">
    <property type="match status" value="1"/>
</dbReference>
<dbReference type="InterPro" id="IPR052731">
    <property type="entry name" value="B_subtilis_Trans_State_Reg"/>
</dbReference>
<dbReference type="AlphaFoldDB" id="V6MB31"/>
<reference evidence="3 4" key="1">
    <citation type="journal article" date="2014" name="Genome Announc.">
        <title>Draft Genome Sequence of Brevibacillus panacihumi Strain W25, a Halotolerant Hydrocarbon-Degrading Bacterium.</title>
        <authorList>
            <person name="Wang X."/>
            <person name="Jin D."/>
            <person name="Zhou L."/>
            <person name="Wu L."/>
            <person name="An W."/>
            <person name="Chen Y."/>
            <person name="Zhao L."/>
        </authorList>
    </citation>
    <scope>NUCLEOTIDE SEQUENCE [LARGE SCALE GENOMIC DNA]</scope>
    <source>
        <strain evidence="3 4">W25</strain>
    </source>
</reference>
<keyword evidence="4" id="KW-1185">Reference proteome</keyword>
<keyword evidence="1" id="KW-0238">DNA-binding</keyword>
<feature type="domain" description="SpoVT-AbrB" evidence="2">
    <location>
        <begin position="5"/>
        <end position="51"/>
    </location>
</feature>
<proteinExistence type="predicted"/>
<dbReference type="STRING" id="1408254.T458_05440"/>
<dbReference type="EMBL" id="AYJU01000002">
    <property type="protein sequence ID" value="EST55749.1"/>
    <property type="molecule type" value="Genomic_DNA"/>
</dbReference>
<evidence type="ECO:0000313" key="4">
    <source>
        <dbReference type="Proteomes" id="UP000017973"/>
    </source>
</evidence>
<dbReference type="SMART" id="SM00966">
    <property type="entry name" value="SpoVT_AbrB"/>
    <property type="match status" value="1"/>
</dbReference>